<dbReference type="InterPro" id="IPR000182">
    <property type="entry name" value="GNAT_dom"/>
</dbReference>
<protein>
    <recommendedName>
        <fullName evidence="1">N-acetyltransferase domain-containing protein</fullName>
    </recommendedName>
</protein>
<name>R7UDG6_CAPTE</name>
<dbReference type="EMBL" id="KB302654">
    <property type="protein sequence ID" value="ELU04019.1"/>
    <property type="molecule type" value="Genomic_DNA"/>
</dbReference>
<sequence>MTSTLQSIEVAGLQLHLRNLRKADLDQLNEMIQELSWGVTTGDINCHFKVYPNSFYGLFTSNGQLMSHIAVFPEAPGKKFIGLFITKAEFRGRGIGAKLFQFVRNLHQECNMCLSAIPKVTKWYKKQGFLDSNNLAVTFANVGQFYPKRDPSLSDQIIVKEISDGGRIALIAEFDRNICKVDPEPRLE</sequence>
<accession>R7UDG6</accession>
<evidence type="ECO:0000313" key="2">
    <source>
        <dbReference type="EMBL" id="ELU04019.1"/>
    </source>
</evidence>
<dbReference type="InterPro" id="IPR052729">
    <property type="entry name" value="Acyl/Acetyltrans_Enzymes"/>
</dbReference>
<reference evidence="4" key="1">
    <citation type="submission" date="2012-12" db="EMBL/GenBank/DDBJ databases">
        <authorList>
            <person name="Hellsten U."/>
            <person name="Grimwood J."/>
            <person name="Chapman J.A."/>
            <person name="Shapiro H."/>
            <person name="Aerts A."/>
            <person name="Otillar R.P."/>
            <person name="Terry A.Y."/>
            <person name="Boore J.L."/>
            <person name="Simakov O."/>
            <person name="Marletaz F."/>
            <person name="Cho S.-J."/>
            <person name="Edsinger-Gonzales E."/>
            <person name="Havlak P."/>
            <person name="Kuo D.-H."/>
            <person name="Larsson T."/>
            <person name="Lv J."/>
            <person name="Arendt D."/>
            <person name="Savage R."/>
            <person name="Osoegawa K."/>
            <person name="de Jong P."/>
            <person name="Lindberg D.R."/>
            <person name="Seaver E.C."/>
            <person name="Weisblat D.A."/>
            <person name="Putnam N.H."/>
            <person name="Grigoriev I.V."/>
            <person name="Rokhsar D.S."/>
        </authorList>
    </citation>
    <scope>NUCLEOTIDE SEQUENCE</scope>
    <source>
        <strain evidence="4">I ESC-2004</strain>
    </source>
</reference>
<dbReference type="Proteomes" id="UP000014760">
    <property type="component" value="Unassembled WGS sequence"/>
</dbReference>
<dbReference type="AlphaFoldDB" id="R7UDG6"/>
<dbReference type="Pfam" id="PF13673">
    <property type="entry name" value="Acetyltransf_10"/>
    <property type="match status" value="1"/>
</dbReference>
<gene>
    <name evidence="2" type="ORF">CAPTEDRAFT_199920</name>
</gene>
<dbReference type="PANTHER" id="PTHR47237">
    <property type="entry name" value="SLL0310 PROTEIN"/>
    <property type="match status" value="1"/>
</dbReference>
<dbReference type="Gene3D" id="3.40.630.30">
    <property type="match status" value="1"/>
</dbReference>
<dbReference type="SUPFAM" id="SSF55729">
    <property type="entry name" value="Acyl-CoA N-acyltransferases (Nat)"/>
    <property type="match status" value="1"/>
</dbReference>
<dbReference type="InterPro" id="IPR016181">
    <property type="entry name" value="Acyl_CoA_acyltransferase"/>
</dbReference>
<dbReference type="GO" id="GO:0016747">
    <property type="term" value="F:acyltransferase activity, transferring groups other than amino-acyl groups"/>
    <property type="evidence" value="ECO:0007669"/>
    <property type="project" value="InterPro"/>
</dbReference>
<feature type="domain" description="N-acetyltransferase" evidence="1">
    <location>
        <begin position="15"/>
        <end position="151"/>
    </location>
</feature>
<evidence type="ECO:0000313" key="3">
    <source>
        <dbReference type="EnsemblMetazoa" id="CapteP199920"/>
    </source>
</evidence>
<organism evidence="2">
    <name type="scientific">Capitella teleta</name>
    <name type="common">Polychaete worm</name>
    <dbReference type="NCBI Taxonomy" id="283909"/>
    <lineage>
        <taxon>Eukaryota</taxon>
        <taxon>Metazoa</taxon>
        <taxon>Spiralia</taxon>
        <taxon>Lophotrochozoa</taxon>
        <taxon>Annelida</taxon>
        <taxon>Polychaeta</taxon>
        <taxon>Sedentaria</taxon>
        <taxon>Scolecida</taxon>
        <taxon>Capitellidae</taxon>
        <taxon>Capitella</taxon>
    </lineage>
</organism>
<dbReference type="PANTHER" id="PTHR47237:SF1">
    <property type="entry name" value="SLL0310 PROTEIN"/>
    <property type="match status" value="1"/>
</dbReference>
<reference evidence="3" key="3">
    <citation type="submission" date="2015-06" db="UniProtKB">
        <authorList>
            <consortium name="EnsemblMetazoa"/>
        </authorList>
    </citation>
    <scope>IDENTIFICATION</scope>
</reference>
<evidence type="ECO:0000313" key="4">
    <source>
        <dbReference type="Proteomes" id="UP000014760"/>
    </source>
</evidence>
<dbReference type="OrthoDB" id="6109779at2759"/>
<dbReference type="HOGENOM" id="CLU_1442369_0_0_1"/>
<dbReference type="PROSITE" id="PS51186">
    <property type="entry name" value="GNAT"/>
    <property type="match status" value="1"/>
</dbReference>
<reference evidence="2 4" key="2">
    <citation type="journal article" date="2013" name="Nature">
        <title>Insights into bilaterian evolution from three spiralian genomes.</title>
        <authorList>
            <person name="Simakov O."/>
            <person name="Marletaz F."/>
            <person name="Cho S.J."/>
            <person name="Edsinger-Gonzales E."/>
            <person name="Havlak P."/>
            <person name="Hellsten U."/>
            <person name="Kuo D.H."/>
            <person name="Larsson T."/>
            <person name="Lv J."/>
            <person name="Arendt D."/>
            <person name="Savage R."/>
            <person name="Osoegawa K."/>
            <person name="de Jong P."/>
            <person name="Grimwood J."/>
            <person name="Chapman J.A."/>
            <person name="Shapiro H."/>
            <person name="Aerts A."/>
            <person name="Otillar R.P."/>
            <person name="Terry A.Y."/>
            <person name="Boore J.L."/>
            <person name="Grigoriev I.V."/>
            <person name="Lindberg D.R."/>
            <person name="Seaver E.C."/>
            <person name="Weisblat D.A."/>
            <person name="Putnam N.H."/>
            <person name="Rokhsar D.S."/>
        </authorList>
    </citation>
    <scope>NUCLEOTIDE SEQUENCE</scope>
    <source>
        <strain evidence="2 4">I ESC-2004</strain>
    </source>
</reference>
<dbReference type="EMBL" id="AMQN01008267">
    <property type="status" value="NOT_ANNOTATED_CDS"/>
    <property type="molecule type" value="Genomic_DNA"/>
</dbReference>
<dbReference type="EnsemblMetazoa" id="CapteT199920">
    <property type="protein sequence ID" value="CapteP199920"/>
    <property type="gene ID" value="CapteG199920"/>
</dbReference>
<evidence type="ECO:0000259" key="1">
    <source>
        <dbReference type="PROSITE" id="PS51186"/>
    </source>
</evidence>
<proteinExistence type="predicted"/>
<dbReference type="OMA" id="WKTMAKR"/>
<keyword evidence="4" id="KW-1185">Reference proteome</keyword>
<dbReference type="CDD" id="cd04301">
    <property type="entry name" value="NAT_SF"/>
    <property type="match status" value="1"/>
</dbReference>